<name>A0A9C6XVT7_FRAOC</name>
<keyword evidence="2" id="KW-1185">Reference proteome</keyword>
<reference evidence="3" key="1">
    <citation type="submission" date="2025-08" db="UniProtKB">
        <authorList>
            <consortium name="RefSeq"/>
        </authorList>
    </citation>
    <scope>IDENTIFICATION</scope>
    <source>
        <tissue evidence="3">Whole organism</tissue>
    </source>
</reference>
<evidence type="ECO:0000256" key="1">
    <source>
        <dbReference type="SAM" id="SignalP"/>
    </source>
</evidence>
<organism evidence="2 3">
    <name type="scientific">Frankliniella occidentalis</name>
    <name type="common">Western flower thrips</name>
    <name type="synonym">Euthrips occidentalis</name>
    <dbReference type="NCBI Taxonomy" id="133901"/>
    <lineage>
        <taxon>Eukaryota</taxon>
        <taxon>Metazoa</taxon>
        <taxon>Ecdysozoa</taxon>
        <taxon>Arthropoda</taxon>
        <taxon>Hexapoda</taxon>
        <taxon>Insecta</taxon>
        <taxon>Pterygota</taxon>
        <taxon>Neoptera</taxon>
        <taxon>Paraneoptera</taxon>
        <taxon>Thysanoptera</taxon>
        <taxon>Terebrantia</taxon>
        <taxon>Thripoidea</taxon>
        <taxon>Thripidae</taxon>
        <taxon>Frankliniella</taxon>
    </lineage>
</organism>
<dbReference type="GeneID" id="113205103"/>
<protein>
    <submittedName>
        <fullName evidence="3">Uncharacterized protein LOC113205103</fullName>
    </submittedName>
</protein>
<proteinExistence type="predicted"/>
<evidence type="ECO:0000313" key="3">
    <source>
        <dbReference type="RefSeq" id="XP_052132732.1"/>
    </source>
</evidence>
<dbReference type="OrthoDB" id="6613462at2759"/>
<accession>A0A9C6XVT7</accession>
<keyword evidence="1" id="KW-0732">Signal</keyword>
<feature type="chain" id="PRO_5038714992" evidence="1">
    <location>
        <begin position="26"/>
        <end position="198"/>
    </location>
</feature>
<dbReference type="KEGG" id="foc:113205103"/>
<dbReference type="Proteomes" id="UP000504606">
    <property type="component" value="Unplaced"/>
</dbReference>
<evidence type="ECO:0000313" key="2">
    <source>
        <dbReference type="Proteomes" id="UP000504606"/>
    </source>
</evidence>
<dbReference type="RefSeq" id="XP_052132732.1">
    <property type="nucleotide sequence ID" value="XM_052276772.1"/>
</dbReference>
<feature type="signal peptide" evidence="1">
    <location>
        <begin position="1"/>
        <end position="25"/>
    </location>
</feature>
<dbReference type="AlphaFoldDB" id="A0A9C6XVT7"/>
<sequence>MTTTSVSWCTLMLLLFAGFRSRTLAVSRFNNVAGPYRLIPDHAERCPVSEGGAGPLYKDIFWRGYHDRNNVNLWHYWINFTTLDNFDDSYDIDLNYASWSSRGGWKENAYVIRPGSYCRSIPLHDPELWRRAMIATFNDPNRKCPFPAGYYEIKNISTEFSFKNVPVFFYGTWRITVRMLKAQTARACFRFFGKTVPK</sequence>
<gene>
    <name evidence="3" type="primary">LOC113205103</name>
</gene>